<name>A0ABZ2IS35_9BACT</name>
<reference evidence="1 2" key="1">
    <citation type="submission" date="2024-02" db="EMBL/GenBank/DDBJ databases">
        <title>Whole genome sequencing of Parabacteroides sp. AD58.</title>
        <authorList>
            <person name="Chaplin A.V."/>
            <person name="Pikina A.P."/>
            <person name="Sokolova S.R."/>
            <person name="Korostin D.O."/>
            <person name="Efimov B.A."/>
        </authorList>
    </citation>
    <scope>NUCLEOTIDE SEQUENCE [LARGE SCALE GENOMIC DNA]</scope>
    <source>
        <strain evidence="1 2">AD58</strain>
    </source>
</reference>
<accession>A0ABZ2IS35</accession>
<organism evidence="1 2">
    <name type="scientific">Parabacteroides absconsus</name>
    <dbReference type="NCBI Taxonomy" id="2951805"/>
    <lineage>
        <taxon>Bacteria</taxon>
        <taxon>Pseudomonadati</taxon>
        <taxon>Bacteroidota</taxon>
        <taxon>Bacteroidia</taxon>
        <taxon>Bacteroidales</taxon>
        <taxon>Tannerellaceae</taxon>
        <taxon>Parabacteroides</taxon>
    </lineage>
</organism>
<dbReference type="InterPro" id="IPR035069">
    <property type="entry name" value="TTHA1013/TTHA0281-like"/>
</dbReference>
<dbReference type="SUPFAM" id="SSF143100">
    <property type="entry name" value="TTHA1013/TTHA0281-like"/>
    <property type="match status" value="1"/>
</dbReference>
<keyword evidence="2" id="KW-1185">Reference proteome</keyword>
<gene>
    <name evidence="1" type="ORF">NEE14_002740</name>
</gene>
<dbReference type="RefSeq" id="WP_251967397.1">
    <property type="nucleotide sequence ID" value="NZ_CP146284.1"/>
</dbReference>
<evidence type="ECO:0000313" key="2">
    <source>
        <dbReference type="Proteomes" id="UP001320603"/>
    </source>
</evidence>
<evidence type="ECO:0008006" key="3">
    <source>
        <dbReference type="Google" id="ProtNLM"/>
    </source>
</evidence>
<dbReference type="EMBL" id="CP146284">
    <property type="protein sequence ID" value="WWV66926.1"/>
    <property type="molecule type" value="Genomic_DNA"/>
</dbReference>
<proteinExistence type="predicted"/>
<dbReference type="Proteomes" id="UP001320603">
    <property type="component" value="Chromosome"/>
</dbReference>
<protein>
    <recommendedName>
        <fullName evidence="3">Type II toxin-antitoxin system HicB family antitoxin</fullName>
    </recommendedName>
</protein>
<sequence length="51" mass="6042">MEEIEKNMQEAIAFYLESCEEKNITPVEVLQGEFTLKFKDPYTKEWINGKV</sequence>
<evidence type="ECO:0000313" key="1">
    <source>
        <dbReference type="EMBL" id="WWV66926.1"/>
    </source>
</evidence>